<proteinExistence type="predicted"/>
<accession>A0A5C5WMN1</accession>
<organism evidence="1 2">
    <name type="scientific">Thalassoglobus neptunius</name>
    <dbReference type="NCBI Taxonomy" id="1938619"/>
    <lineage>
        <taxon>Bacteria</taxon>
        <taxon>Pseudomonadati</taxon>
        <taxon>Planctomycetota</taxon>
        <taxon>Planctomycetia</taxon>
        <taxon>Planctomycetales</taxon>
        <taxon>Planctomycetaceae</taxon>
        <taxon>Thalassoglobus</taxon>
    </lineage>
</organism>
<gene>
    <name evidence="1" type="ORF">KOR42_31710</name>
</gene>
<dbReference type="Proteomes" id="UP000317243">
    <property type="component" value="Unassembled WGS sequence"/>
</dbReference>
<evidence type="ECO:0000313" key="1">
    <source>
        <dbReference type="EMBL" id="TWT52074.1"/>
    </source>
</evidence>
<keyword evidence="2" id="KW-1185">Reference proteome</keyword>
<protein>
    <submittedName>
        <fullName evidence="1">Uncharacterized protein</fullName>
    </submittedName>
</protein>
<sequence>MRVFGKTLGKTVSSLTSSSFWTIGDPQEQSHPENRSYCVDKLKPTYEFRKSHDSAVQQRRAKTRRQAANMEVSKQFFSEISRTPTSSKHVSVHSRWTSIGCVTATKQVQLSAIRFHPGRNEHYASSMTCKASKSLPSSISRLAPPPVLTCDTLSARPNC</sequence>
<dbReference type="EMBL" id="SIHI01000008">
    <property type="protein sequence ID" value="TWT52074.1"/>
    <property type="molecule type" value="Genomic_DNA"/>
</dbReference>
<evidence type="ECO:0000313" key="2">
    <source>
        <dbReference type="Proteomes" id="UP000317243"/>
    </source>
</evidence>
<name>A0A5C5WMN1_9PLAN</name>
<dbReference type="AlphaFoldDB" id="A0A5C5WMN1"/>
<reference evidence="1 2" key="1">
    <citation type="submission" date="2019-02" db="EMBL/GenBank/DDBJ databases">
        <title>Deep-cultivation of Planctomycetes and their phenomic and genomic characterization uncovers novel biology.</title>
        <authorList>
            <person name="Wiegand S."/>
            <person name="Jogler M."/>
            <person name="Boedeker C."/>
            <person name="Pinto D."/>
            <person name="Vollmers J."/>
            <person name="Rivas-Marin E."/>
            <person name="Kohn T."/>
            <person name="Peeters S.H."/>
            <person name="Heuer A."/>
            <person name="Rast P."/>
            <person name="Oberbeckmann S."/>
            <person name="Bunk B."/>
            <person name="Jeske O."/>
            <person name="Meyerdierks A."/>
            <person name="Storesund J.E."/>
            <person name="Kallscheuer N."/>
            <person name="Luecker S."/>
            <person name="Lage O.M."/>
            <person name="Pohl T."/>
            <person name="Merkel B.J."/>
            <person name="Hornburger P."/>
            <person name="Mueller R.-W."/>
            <person name="Bruemmer F."/>
            <person name="Labrenz M."/>
            <person name="Spormann A.M."/>
            <person name="Op Den Camp H."/>
            <person name="Overmann J."/>
            <person name="Amann R."/>
            <person name="Jetten M.S.M."/>
            <person name="Mascher T."/>
            <person name="Medema M.H."/>
            <person name="Devos D.P."/>
            <person name="Kaster A.-K."/>
            <person name="Ovreas L."/>
            <person name="Rohde M."/>
            <person name="Galperin M.Y."/>
            <person name="Jogler C."/>
        </authorList>
    </citation>
    <scope>NUCLEOTIDE SEQUENCE [LARGE SCALE GENOMIC DNA]</scope>
    <source>
        <strain evidence="1 2">KOR42</strain>
    </source>
</reference>
<comment type="caution">
    <text evidence="1">The sequence shown here is derived from an EMBL/GenBank/DDBJ whole genome shotgun (WGS) entry which is preliminary data.</text>
</comment>